<evidence type="ECO:0000313" key="2">
    <source>
        <dbReference type="EMBL" id="PSC71296.1"/>
    </source>
</evidence>
<dbReference type="Proteomes" id="UP000239649">
    <property type="component" value="Unassembled WGS sequence"/>
</dbReference>
<reference evidence="2 3" key="1">
    <citation type="journal article" date="2018" name="Plant J.">
        <title>Genome sequences of Chlorella sorokiniana UTEX 1602 and Micractinium conductrix SAG 241.80: implications to maltose excretion by a green alga.</title>
        <authorList>
            <person name="Arriola M.B."/>
            <person name="Velmurugan N."/>
            <person name="Zhang Y."/>
            <person name="Plunkett M.H."/>
            <person name="Hondzo H."/>
            <person name="Barney B.M."/>
        </authorList>
    </citation>
    <scope>NUCLEOTIDE SEQUENCE [LARGE SCALE GENOMIC DNA]</scope>
    <source>
        <strain evidence="2 3">SAG 241.80</strain>
    </source>
</reference>
<protein>
    <submittedName>
        <fullName evidence="2">LRR receptor-like serine threonine-kinase</fullName>
    </submittedName>
</protein>
<dbReference type="AlphaFoldDB" id="A0A2P6VB15"/>
<sequence length="191" mass="20057">MPETFQEVDMKVEGVTEPLTVNGFNANKMQPFQVVMSDTSGQPVEWIIVKASLAAAPAGAPPAARRRAMLQAPAQQTPLLLTCQVHAPADQVASIEPKFQAALAAPDYTLQRQLLGIGLRLINGSVTYGVPPSPPPTPKSDSGGSSNVVKIVVPIVVVVAVLALAGLGVFVYMRRKRRAQAGAEAAARANL</sequence>
<feature type="transmembrane region" description="Helical" evidence="1">
    <location>
        <begin position="151"/>
        <end position="172"/>
    </location>
</feature>
<keyword evidence="1" id="KW-0472">Membrane</keyword>
<comment type="caution">
    <text evidence="2">The sequence shown here is derived from an EMBL/GenBank/DDBJ whole genome shotgun (WGS) entry which is preliminary data.</text>
</comment>
<keyword evidence="1" id="KW-1133">Transmembrane helix</keyword>
<gene>
    <name evidence="2" type="ORF">C2E20_5359</name>
</gene>
<accession>A0A2P6VB15</accession>
<name>A0A2P6VB15_9CHLO</name>
<organism evidence="2 3">
    <name type="scientific">Micractinium conductrix</name>
    <dbReference type="NCBI Taxonomy" id="554055"/>
    <lineage>
        <taxon>Eukaryota</taxon>
        <taxon>Viridiplantae</taxon>
        <taxon>Chlorophyta</taxon>
        <taxon>core chlorophytes</taxon>
        <taxon>Trebouxiophyceae</taxon>
        <taxon>Chlorellales</taxon>
        <taxon>Chlorellaceae</taxon>
        <taxon>Chlorella clade</taxon>
        <taxon>Micractinium</taxon>
    </lineage>
</organism>
<dbReference type="GO" id="GO:0016301">
    <property type="term" value="F:kinase activity"/>
    <property type="evidence" value="ECO:0007669"/>
    <property type="project" value="UniProtKB-KW"/>
</dbReference>
<keyword evidence="1" id="KW-0812">Transmembrane</keyword>
<evidence type="ECO:0000313" key="3">
    <source>
        <dbReference type="Proteomes" id="UP000239649"/>
    </source>
</evidence>
<dbReference type="EMBL" id="LHPF02000015">
    <property type="protein sequence ID" value="PSC71296.1"/>
    <property type="molecule type" value="Genomic_DNA"/>
</dbReference>
<keyword evidence="3" id="KW-1185">Reference proteome</keyword>
<proteinExistence type="predicted"/>
<evidence type="ECO:0000256" key="1">
    <source>
        <dbReference type="SAM" id="Phobius"/>
    </source>
</evidence>